<organism evidence="1 2">
    <name type="scientific">Crenothrix polyspora</name>
    <dbReference type="NCBI Taxonomy" id="360316"/>
    <lineage>
        <taxon>Bacteria</taxon>
        <taxon>Pseudomonadati</taxon>
        <taxon>Pseudomonadota</taxon>
        <taxon>Gammaproteobacteria</taxon>
        <taxon>Methylococcales</taxon>
        <taxon>Crenotrichaceae</taxon>
        <taxon>Crenothrix</taxon>
    </lineage>
</organism>
<name>A0A1R4HD97_9GAMM</name>
<evidence type="ECO:0000313" key="2">
    <source>
        <dbReference type="Proteomes" id="UP000195442"/>
    </source>
</evidence>
<reference evidence="2" key="1">
    <citation type="submission" date="2017-02" db="EMBL/GenBank/DDBJ databases">
        <authorList>
            <person name="Daims H."/>
        </authorList>
    </citation>
    <scope>NUCLEOTIDE SEQUENCE [LARGE SCALE GENOMIC DNA]</scope>
</reference>
<dbReference type="Proteomes" id="UP000195442">
    <property type="component" value="Unassembled WGS sequence"/>
</dbReference>
<dbReference type="EMBL" id="FUKJ01000312">
    <property type="protein sequence ID" value="SJM94196.1"/>
    <property type="molecule type" value="Genomic_DNA"/>
</dbReference>
<gene>
    <name evidence="1" type="ORF">CRENPOLYSF2_380010</name>
</gene>
<protein>
    <submittedName>
        <fullName evidence="1">Uncharacterized protein</fullName>
    </submittedName>
</protein>
<accession>A0A1R4HD97</accession>
<evidence type="ECO:0000313" key="1">
    <source>
        <dbReference type="EMBL" id="SJM94196.1"/>
    </source>
</evidence>
<keyword evidence="2" id="KW-1185">Reference proteome</keyword>
<sequence length="39" mass="4572">MTNEIQILFKTEFTSKTDKKNIYLLSAARALLKLFQHTD</sequence>
<dbReference type="AlphaFoldDB" id="A0A1R4HD97"/>
<proteinExistence type="predicted"/>